<dbReference type="GO" id="GO:0017118">
    <property type="term" value="F:lipoyltransferase activity"/>
    <property type="evidence" value="ECO:0007669"/>
    <property type="project" value="TreeGrafter"/>
</dbReference>
<dbReference type="SUPFAM" id="SSF82649">
    <property type="entry name" value="SufE/NifU"/>
    <property type="match status" value="1"/>
</dbReference>
<organism evidence="9">
    <name type="scientific">Mesotoga infera</name>
    <dbReference type="NCBI Taxonomy" id="1236046"/>
    <lineage>
        <taxon>Bacteria</taxon>
        <taxon>Thermotogati</taxon>
        <taxon>Thermotogota</taxon>
        <taxon>Thermotogae</taxon>
        <taxon>Kosmotogales</taxon>
        <taxon>Kosmotogaceae</taxon>
        <taxon>Mesotoga</taxon>
    </lineage>
</organism>
<evidence type="ECO:0000256" key="1">
    <source>
        <dbReference type="ARBA" id="ARBA00005085"/>
    </source>
</evidence>
<dbReference type="Gene3D" id="3.30.930.10">
    <property type="entry name" value="Bira Bifunctional Protein, Domain 2"/>
    <property type="match status" value="1"/>
</dbReference>
<evidence type="ECO:0000256" key="3">
    <source>
        <dbReference type="ARBA" id="ARBA00012367"/>
    </source>
</evidence>
<dbReference type="PROSITE" id="PS51733">
    <property type="entry name" value="BPL_LPL_CATALYTIC"/>
    <property type="match status" value="1"/>
</dbReference>
<dbReference type="GO" id="GO:0009249">
    <property type="term" value="P:protein lipoylation"/>
    <property type="evidence" value="ECO:0007669"/>
    <property type="project" value="InterPro"/>
</dbReference>
<dbReference type="NCBIfam" id="TIGR00545">
    <property type="entry name" value="lipoyltrans"/>
    <property type="match status" value="1"/>
</dbReference>
<keyword evidence="6" id="KW-0067">ATP-binding</keyword>
<dbReference type="PANTHER" id="PTHR12561:SF3">
    <property type="entry name" value="LIPOYLTRANSFERASE 1, MITOCHONDRIAL"/>
    <property type="match status" value="1"/>
</dbReference>
<dbReference type="CDD" id="cd16443">
    <property type="entry name" value="LplA"/>
    <property type="match status" value="1"/>
</dbReference>
<keyword evidence="5" id="KW-0547">Nucleotide-binding</keyword>
<dbReference type="UniPathway" id="UPA00537">
    <property type="reaction ID" value="UER00594"/>
</dbReference>
<evidence type="ECO:0000313" key="9">
    <source>
        <dbReference type="EMBL" id="HDP77328.1"/>
    </source>
</evidence>
<dbReference type="InterPro" id="IPR004143">
    <property type="entry name" value="BPL_LPL_catalytic"/>
</dbReference>
<evidence type="ECO:0000259" key="8">
    <source>
        <dbReference type="PROSITE" id="PS51733"/>
    </source>
</evidence>
<proteinExistence type="predicted"/>
<dbReference type="EC" id="6.3.1.20" evidence="3"/>
<evidence type="ECO:0000256" key="5">
    <source>
        <dbReference type="ARBA" id="ARBA00022741"/>
    </source>
</evidence>
<dbReference type="Gene3D" id="3.30.390.50">
    <property type="entry name" value="CO dehydrogenase flavoprotein, C-terminal domain"/>
    <property type="match status" value="1"/>
</dbReference>
<feature type="domain" description="BPL/LPL catalytic" evidence="8">
    <location>
        <begin position="36"/>
        <end position="219"/>
    </location>
</feature>
<dbReference type="PANTHER" id="PTHR12561">
    <property type="entry name" value="LIPOATE-PROTEIN LIGASE"/>
    <property type="match status" value="1"/>
</dbReference>
<dbReference type="Pfam" id="PF10437">
    <property type="entry name" value="Lip_prot_lig_C"/>
    <property type="match status" value="1"/>
</dbReference>
<dbReference type="GO" id="GO:0016979">
    <property type="term" value="F:lipoate-protein ligase activity"/>
    <property type="evidence" value="ECO:0007669"/>
    <property type="project" value="UniProtKB-EC"/>
</dbReference>
<comment type="caution">
    <text evidence="9">The sequence shown here is derived from an EMBL/GenBank/DDBJ whole genome shotgun (WGS) entry which is preliminary data.</text>
</comment>
<comment type="pathway">
    <text evidence="1">Protein modification; protein lipoylation via exogenous pathway; protein N(6)-(lipoyl)lysine from lipoate: step 2/2.</text>
</comment>
<dbReference type="EMBL" id="DSBT01000113">
    <property type="protein sequence ID" value="HDP77328.1"/>
    <property type="molecule type" value="Genomic_DNA"/>
</dbReference>
<dbReference type="GO" id="GO:0005524">
    <property type="term" value="F:ATP binding"/>
    <property type="evidence" value="ECO:0007669"/>
    <property type="project" value="UniProtKB-KW"/>
</dbReference>
<reference evidence="9" key="1">
    <citation type="journal article" date="2020" name="mSystems">
        <title>Genome- and Community-Level Interaction Insights into Carbon Utilization and Element Cycling Functions of Hydrothermarchaeota in Hydrothermal Sediment.</title>
        <authorList>
            <person name="Zhou Z."/>
            <person name="Liu Y."/>
            <person name="Xu W."/>
            <person name="Pan J."/>
            <person name="Luo Z.H."/>
            <person name="Li M."/>
        </authorList>
    </citation>
    <scope>NUCLEOTIDE SEQUENCE [LARGE SCALE GENOMIC DNA]</scope>
    <source>
        <strain evidence="9">SpSt-1179</strain>
    </source>
</reference>
<keyword evidence="4 9" id="KW-0436">Ligase</keyword>
<comment type="catalytic activity">
    <reaction evidence="7">
        <text>L-lysyl-[lipoyl-carrier protein] + (R)-lipoate + ATP = N(6)-[(R)-lipoyl]-L-lysyl-[lipoyl-carrier protein] + AMP + diphosphate + H(+)</text>
        <dbReference type="Rhea" id="RHEA:49288"/>
        <dbReference type="Rhea" id="RHEA-COMP:10500"/>
        <dbReference type="Rhea" id="RHEA-COMP:10502"/>
        <dbReference type="ChEBI" id="CHEBI:15378"/>
        <dbReference type="ChEBI" id="CHEBI:29969"/>
        <dbReference type="ChEBI" id="CHEBI:30616"/>
        <dbReference type="ChEBI" id="CHEBI:33019"/>
        <dbReference type="ChEBI" id="CHEBI:83088"/>
        <dbReference type="ChEBI" id="CHEBI:83099"/>
        <dbReference type="ChEBI" id="CHEBI:456215"/>
        <dbReference type="EC" id="6.3.1.20"/>
    </reaction>
</comment>
<dbReference type="AlphaFoldDB" id="A0A7C1H8Q6"/>
<dbReference type="SUPFAM" id="SSF55681">
    <property type="entry name" value="Class II aaRS and biotin synthetases"/>
    <property type="match status" value="1"/>
</dbReference>
<dbReference type="Proteomes" id="UP000886198">
    <property type="component" value="Unassembled WGS sequence"/>
</dbReference>
<dbReference type="Pfam" id="PF21948">
    <property type="entry name" value="LplA-B_cat"/>
    <property type="match status" value="1"/>
</dbReference>
<dbReference type="InterPro" id="IPR019491">
    <property type="entry name" value="Lipoate_protein_ligase_C"/>
</dbReference>
<dbReference type="InterPro" id="IPR004562">
    <property type="entry name" value="LipoylTrfase_LipoateP_Ligase"/>
</dbReference>
<name>A0A7C1H8Q6_9BACT</name>
<sequence>MALGVDSIYSTKFIESSSYDPWLNLAVEEYLLNSFASESIVLYLWQNENTVVIGRNQNAWQECRLDNLERDNGKLARRLSGGGAVFHDLGNLNFTFLLPKRKYNLHRQLSVIVDAVKEIGVDAHFSGRNDILAEGKKFSGNAFYHGQYASYHHGTILIDVDTGKLSEYLNVSKEKIESKGVKSVVSRIVNLKELKPDLTIEKMKKAMYMGFIEEYGHIDNVLDFERLALSTDVSRLYDKYSSKEWLLGRSPEFNFRIGHRFSWGGIEILFTSRKGSIADVAIYSDSMDVDFIEHLRQGLMGVDFSKPSILEALHNLPKCVERDDIIDWLHRTDLN</sequence>
<evidence type="ECO:0000256" key="7">
    <source>
        <dbReference type="ARBA" id="ARBA00048037"/>
    </source>
</evidence>
<evidence type="ECO:0000256" key="6">
    <source>
        <dbReference type="ARBA" id="ARBA00022840"/>
    </source>
</evidence>
<evidence type="ECO:0000256" key="2">
    <source>
        <dbReference type="ARBA" id="ARBA00005124"/>
    </source>
</evidence>
<evidence type="ECO:0000256" key="4">
    <source>
        <dbReference type="ARBA" id="ARBA00022598"/>
    </source>
</evidence>
<dbReference type="InterPro" id="IPR045864">
    <property type="entry name" value="aa-tRNA-synth_II/BPL/LPL"/>
</dbReference>
<accession>A0A7C1H8Q6</accession>
<dbReference type="GO" id="GO:0005737">
    <property type="term" value="C:cytoplasm"/>
    <property type="evidence" value="ECO:0007669"/>
    <property type="project" value="TreeGrafter"/>
</dbReference>
<comment type="pathway">
    <text evidence="2">Protein modification; protein lipoylation via exogenous pathway; protein N(6)-(lipoyl)lysine from lipoate: step 1/2.</text>
</comment>
<gene>
    <name evidence="9" type="ORF">ENN47_03925</name>
</gene>
<protein>
    <recommendedName>
        <fullName evidence="3">lipoate--protein ligase</fullName>
        <ecNumber evidence="3">6.3.1.20</ecNumber>
    </recommendedName>
</protein>